<keyword evidence="3" id="KW-1185">Reference proteome</keyword>
<dbReference type="EMBL" id="NEVK01000008">
    <property type="protein sequence ID" value="OZI16418.1"/>
    <property type="molecule type" value="Genomic_DNA"/>
</dbReference>
<reference evidence="3" key="1">
    <citation type="submission" date="2017-05" db="EMBL/GenBank/DDBJ databases">
        <title>Complete and WGS of Bordetella genogroups.</title>
        <authorList>
            <person name="Spilker T."/>
            <person name="Lipuma J."/>
        </authorList>
    </citation>
    <scope>NUCLEOTIDE SEQUENCE [LARGE SCALE GENOMIC DNA]</scope>
    <source>
        <strain evidence="3">AU18089</strain>
    </source>
</reference>
<gene>
    <name evidence="2" type="ORF">CAL19_17195</name>
</gene>
<protein>
    <submittedName>
        <fullName evidence="2">Uncharacterized protein</fullName>
    </submittedName>
</protein>
<dbReference type="AlphaFoldDB" id="A0A261QUG3"/>
<evidence type="ECO:0000313" key="3">
    <source>
        <dbReference type="Proteomes" id="UP000216947"/>
    </source>
</evidence>
<sequence>MFPRQAVSGRPQQAQEESAFGESQGQALAVRPGQNPPPFGQAPGRRVRLGRRRDTVAQAQQRAPQAGQFAYVDFQRASHVGARLQGQDARFDFAIGRKHDQNRLRRAIARRDDQVAQ</sequence>
<accession>A0A261QUG3</accession>
<proteinExistence type="predicted"/>
<evidence type="ECO:0000256" key="1">
    <source>
        <dbReference type="SAM" id="MobiDB-lite"/>
    </source>
</evidence>
<evidence type="ECO:0000313" key="2">
    <source>
        <dbReference type="EMBL" id="OZI16418.1"/>
    </source>
</evidence>
<feature type="region of interest" description="Disordered" evidence="1">
    <location>
        <begin position="1"/>
        <end position="64"/>
    </location>
</feature>
<name>A0A261QUG3_9BORD</name>
<organism evidence="2 3">
    <name type="scientific">Bordetella genomosp. 7</name>
    <dbReference type="NCBI Taxonomy" id="1416805"/>
    <lineage>
        <taxon>Bacteria</taxon>
        <taxon>Pseudomonadati</taxon>
        <taxon>Pseudomonadota</taxon>
        <taxon>Betaproteobacteria</taxon>
        <taxon>Burkholderiales</taxon>
        <taxon>Alcaligenaceae</taxon>
        <taxon>Bordetella</taxon>
    </lineage>
</organism>
<comment type="caution">
    <text evidence="2">The sequence shown here is derived from an EMBL/GenBank/DDBJ whole genome shotgun (WGS) entry which is preliminary data.</text>
</comment>
<dbReference type="Proteomes" id="UP000216947">
    <property type="component" value="Unassembled WGS sequence"/>
</dbReference>
<feature type="compositionally biased region" description="Polar residues" evidence="1">
    <location>
        <begin position="10"/>
        <end position="26"/>
    </location>
</feature>